<name>A0A023FUU4_AMBPA</name>
<dbReference type="PROSITE" id="PS51163">
    <property type="entry name" value="YRDC"/>
    <property type="match status" value="1"/>
</dbReference>
<dbReference type="InterPro" id="IPR017945">
    <property type="entry name" value="DHBP_synth_RibB-like_a/b_dom"/>
</dbReference>
<comment type="catalytic activity">
    <reaction evidence="13">
        <text>L-threonine + hydrogencarbonate + ATP = L-threonylcarbamoyladenylate + diphosphate + H2O</text>
        <dbReference type="Rhea" id="RHEA:36407"/>
        <dbReference type="ChEBI" id="CHEBI:15377"/>
        <dbReference type="ChEBI" id="CHEBI:17544"/>
        <dbReference type="ChEBI" id="CHEBI:30616"/>
        <dbReference type="ChEBI" id="CHEBI:33019"/>
        <dbReference type="ChEBI" id="CHEBI:57926"/>
        <dbReference type="ChEBI" id="CHEBI:73682"/>
        <dbReference type="EC" id="2.7.7.87"/>
    </reaction>
</comment>
<comment type="subunit">
    <text evidence="15">Interacts with RSC1A1.</text>
</comment>
<reference evidence="17" key="1">
    <citation type="submission" date="2014-03" db="EMBL/GenBank/DDBJ databases">
        <title>The sialotranscriptome of Amblyomma triste, Amblyomma parvum and Amblyomma cajennense ticks, uncovered by 454-based RNA-seq.</title>
        <authorList>
            <person name="Garcia G.R."/>
            <person name="Gardinassi L.G."/>
            <person name="Ribeiro J.M."/>
            <person name="Anatrielo E."/>
            <person name="Ferreira B.R."/>
            <person name="Moreira H.N."/>
            <person name="Mafra C."/>
            <person name="Olegario M.M."/>
            <person name="Szabo P.J."/>
            <person name="Miranda-Santos I.K."/>
            <person name="Maruyama S.R."/>
        </authorList>
    </citation>
    <scope>NUCLEOTIDE SEQUENCE</scope>
    <source>
        <strain evidence="17">Araguapaz</strain>
        <tissue evidence="17">Salivary glands</tissue>
    </source>
</reference>
<dbReference type="PANTHER" id="PTHR17490">
    <property type="entry name" value="SUA5"/>
    <property type="match status" value="1"/>
</dbReference>
<evidence type="ECO:0000256" key="14">
    <source>
        <dbReference type="ARBA" id="ARBA00058524"/>
    </source>
</evidence>
<dbReference type="InterPro" id="IPR006070">
    <property type="entry name" value="Sua5-like_dom"/>
</dbReference>
<evidence type="ECO:0000256" key="11">
    <source>
        <dbReference type="ARBA" id="ARBA00023128"/>
    </source>
</evidence>
<dbReference type="GO" id="GO:0006450">
    <property type="term" value="P:regulation of translational fidelity"/>
    <property type="evidence" value="ECO:0007669"/>
    <property type="project" value="TreeGrafter"/>
</dbReference>
<comment type="similarity">
    <text evidence="4">Belongs to the SUA5 family.</text>
</comment>
<accession>A0A023FUU4</accession>
<dbReference type="GO" id="GO:0061710">
    <property type="term" value="F:L-threonylcarbamoyladenylate synthase"/>
    <property type="evidence" value="ECO:0007669"/>
    <property type="project" value="UniProtKB-EC"/>
</dbReference>
<proteinExistence type="evidence at transcript level"/>
<evidence type="ECO:0000259" key="16">
    <source>
        <dbReference type="PROSITE" id="PS51163"/>
    </source>
</evidence>
<keyword evidence="11" id="KW-0496">Mitochondrion</keyword>
<evidence type="ECO:0000256" key="12">
    <source>
        <dbReference type="ARBA" id="ARBA00023136"/>
    </source>
</evidence>
<evidence type="ECO:0000256" key="8">
    <source>
        <dbReference type="ARBA" id="ARBA00022490"/>
    </source>
</evidence>
<evidence type="ECO:0000256" key="4">
    <source>
        <dbReference type="ARBA" id="ARBA00007663"/>
    </source>
</evidence>
<dbReference type="AlphaFoldDB" id="A0A023FUU4"/>
<keyword evidence="12" id="KW-0472">Membrane</keyword>
<dbReference type="GO" id="GO:0005886">
    <property type="term" value="C:plasma membrane"/>
    <property type="evidence" value="ECO:0007669"/>
    <property type="project" value="UniProtKB-SubCell"/>
</dbReference>
<sequence>MRGDVMKAHLRRLCSAVVNKQERDTMSSKPKVVAVKSPLNRSGFEAAQEAASILRAGGVIAVPTDTIYGVAALAQHSDAVQRLFQLKRRDAGKPIAICVHDVADISLWAEVSIPEGLLRQLFPGPVTAVFCRTPRLNPALNPLTNLVGVRVPDSDFIRETTKRCGEPLALTSANVSSEMSTLTVTEFQSLWPYLDAVFDGGDLSLSGFHREGSTVIDFSLPGCFKILREGCVPHQCRKLLQEFHLKEMLHL</sequence>
<protein>
    <recommendedName>
        <fullName evidence="6">Threonylcarbamoyl-AMP synthase</fullName>
        <ecNumber evidence="5">2.7.7.87</ecNumber>
    </recommendedName>
</protein>
<dbReference type="SUPFAM" id="SSF55821">
    <property type="entry name" value="YrdC/RibB"/>
    <property type="match status" value="1"/>
</dbReference>
<evidence type="ECO:0000256" key="13">
    <source>
        <dbReference type="ARBA" id="ARBA00048366"/>
    </source>
</evidence>
<dbReference type="PANTHER" id="PTHR17490:SF10">
    <property type="entry name" value="THREONYLCARBAMOYL-AMP SYNTHASE"/>
    <property type="match status" value="1"/>
</dbReference>
<comment type="subcellular location">
    <subcellularLocation>
        <location evidence="2">Cell membrane</location>
        <topology evidence="2">Peripheral membrane protein</topology>
    </subcellularLocation>
    <subcellularLocation>
        <location evidence="3">Cytoplasm</location>
    </subcellularLocation>
    <subcellularLocation>
        <location evidence="1">Mitochondrion</location>
    </subcellularLocation>
</comment>
<dbReference type="EC" id="2.7.7.87" evidence="5"/>
<keyword evidence="9" id="KW-0808">Transferase</keyword>
<evidence type="ECO:0000256" key="7">
    <source>
        <dbReference type="ARBA" id="ARBA00022475"/>
    </source>
</evidence>
<dbReference type="Gene3D" id="3.90.870.10">
    <property type="entry name" value="DHBP synthase"/>
    <property type="match status" value="1"/>
</dbReference>
<dbReference type="GO" id="GO:0003725">
    <property type="term" value="F:double-stranded RNA binding"/>
    <property type="evidence" value="ECO:0007669"/>
    <property type="project" value="InterPro"/>
</dbReference>
<evidence type="ECO:0000256" key="9">
    <source>
        <dbReference type="ARBA" id="ARBA00022679"/>
    </source>
</evidence>
<evidence type="ECO:0000256" key="3">
    <source>
        <dbReference type="ARBA" id="ARBA00004496"/>
    </source>
</evidence>
<dbReference type="NCBIfam" id="TIGR00057">
    <property type="entry name" value="L-threonylcarbamoyladenylate synthase"/>
    <property type="match status" value="1"/>
</dbReference>
<feature type="domain" description="YrdC-like" evidence="16">
    <location>
        <begin position="44"/>
        <end position="232"/>
    </location>
</feature>
<dbReference type="GO" id="GO:0005739">
    <property type="term" value="C:mitochondrion"/>
    <property type="evidence" value="ECO:0007669"/>
    <property type="project" value="UniProtKB-SubCell"/>
</dbReference>
<evidence type="ECO:0000256" key="10">
    <source>
        <dbReference type="ARBA" id="ARBA00022946"/>
    </source>
</evidence>
<dbReference type="EMBL" id="GBBL01001729">
    <property type="protein sequence ID" value="JAC25591.1"/>
    <property type="molecule type" value="mRNA"/>
</dbReference>
<dbReference type="GO" id="GO:0000049">
    <property type="term" value="F:tRNA binding"/>
    <property type="evidence" value="ECO:0007669"/>
    <property type="project" value="TreeGrafter"/>
</dbReference>
<evidence type="ECO:0000256" key="5">
    <source>
        <dbReference type="ARBA" id="ARBA00012584"/>
    </source>
</evidence>
<keyword evidence="8" id="KW-0963">Cytoplasm</keyword>
<keyword evidence="7" id="KW-1003">Cell membrane</keyword>
<evidence type="ECO:0000256" key="6">
    <source>
        <dbReference type="ARBA" id="ARBA00015492"/>
    </source>
</evidence>
<keyword evidence="10" id="KW-0809">Transit peptide</keyword>
<comment type="function">
    <text evidence="14">Cytoplasmic and mitochondrial threonylcarbamoyl-AMP synthase required for the formation of a threonylcarbamoyl group on adenosine at position 37 (t(6)A37) in tRNAs that read codons beginning with adenine. Catalyzes the conversion of L-threonine, HCO(3)(-)/CO(2) and ATP to give threonylcarbamoyl-AMP (TC-AMP) as the acyladenylate intermediate, with the release of diphosphate. Participates in t(6)A37 formation in cytoplasmic and mitochondrial tRNAs. May regulate the activity of some transporters.</text>
</comment>
<evidence type="ECO:0000256" key="2">
    <source>
        <dbReference type="ARBA" id="ARBA00004202"/>
    </source>
</evidence>
<dbReference type="FunFam" id="3.90.870.10:FF:000007">
    <property type="entry name" value="YrdC N6-threonylcarbamoyltransferase domain containing"/>
    <property type="match status" value="1"/>
</dbReference>
<organism evidence="17">
    <name type="scientific">Amblyomma parvum</name>
    <name type="common">South American tick</name>
    <dbReference type="NCBI Taxonomy" id="251391"/>
    <lineage>
        <taxon>Eukaryota</taxon>
        <taxon>Metazoa</taxon>
        <taxon>Ecdysozoa</taxon>
        <taxon>Arthropoda</taxon>
        <taxon>Chelicerata</taxon>
        <taxon>Arachnida</taxon>
        <taxon>Acari</taxon>
        <taxon>Parasitiformes</taxon>
        <taxon>Ixodida</taxon>
        <taxon>Ixodoidea</taxon>
        <taxon>Ixodidae</taxon>
        <taxon>Amblyomminae</taxon>
        <taxon>Amblyomma</taxon>
    </lineage>
</organism>
<evidence type="ECO:0000313" key="17">
    <source>
        <dbReference type="EMBL" id="JAC25591.1"/>
    </source>
</evidence>
<evidence type="ECO:0000256" key="1">
    <source>
        <dbReference type="ARBA" id="ARBA00004173"/>
    </source>
</evidence>
<evidence type="ECO:0000256" key="15">
    <source>
        <dbReference type="ARBA" id="ARBA00063146"/>
    </source>
</evidence>
<dbReference type="InterPro" id="IPR050156">
    <property type="entry name" value="TC-AMP_synthase_SUA5"/>
</dbReference>
<dbReference type="Pfam" id="PF01300">
    <property type="entry name" value="Sua5_yciO_yrdC"/>
    <property type="match status" value="1"/>
</dbReference>